<dbReference type="Proteomes" id="UP000548304">
    <property type="component" value="Unassembled WGS sequence"/>
</dbReference>
<protein>
    <submittedName>
        <fullName evidence="1">Putative nucleic acid-binding protein</fullName>
    </submittedName>
</protein>
<dbReference type="EMBL" id="JACBYW010000002">
    <property type="protein sequence ID" value="NYH77926.1"/>
    <property type="molecule type" value="Genomic_DNA"/>
</dbReference>
<gene>
    <name evidence="1" type="ORF">FHR84_001248</name>
</gene>
<proteinExistence type="predicted"/>
<dbReference type="AlphaFoldDB" id="A0A852Z2R6"/>
<comment type="caution">
    <text evidence="1">The sequence shown here is derived from an EMBL/GenBank/DDBJ whole genome shotgun (WGS) entry which is preliminary data.</text>
</comment>
<organism evidence="1 2">
    <name type="scientific">Actinopolyspora biskrensis</name>
    <dbReference type="NCBI Taxonomy" id="1470178"/>
    <lineage>
        <taxon>Bacteria</taxon>
        <taxon>Bacillati</taxon>
        <taxon>Actinomycetota</taxon>
        <taxon>Actinomycetes</taxon>
        <taxon>Actinopolysporales</taxon>
        <taxon>Actinopolysporaceae</taxon>
        <taxon>Actinopolyspora</taxon>
    </lineage>
</organism>
<reference evidence="1 2" key="1">
    <citation type="submission" date="2020-07" db="EMBL/GenBank/DDBJ databases">
        <title>Genomic Encyclopedia of Type Strains, Phase III (KMG-III): the genomes of soil and plant-associated and newly described type strains.</title>
        <authorList>
            <person name="Whitman W."/>
        </authorList>
    </citation>
    <scope>NUCLEOTIDE SEQUENCE [LARGE SCALE GENOMIC DNA]</scope>
    <source>
        <strain evidence="1 2">CECT 8576</strain>
    </source>
</reference>
<dbReference type="SUPFAM" id="SSF88723">
    <property type="entry name" value="PIN domain-like"/>
    <property type="match status" value="1"/>
</dbReference>
<dbReference type="InterPro" id="IPR029060">
    <property type="entry name" value="PIN-like_dom_sf"/>
</dbReference>
<accession>A0A852Z2R6</accession>
<sequence>MIYFDSSALKKLIAAEPESAALSTWVRNNWEQPRATSAVSKVDIIRSFRTAGPAVEDLASIVVSKIEHLPVEQEVLDAASGLDSPLSLTEAIHLASAYRERKELRAFVSYEPAVLRAAQRSGLVTVSPGNDLDGISEESF</sequence>
<evidence type="ECO:0000313" key="1">
    <source>
        <dbReference type="EMBL" id="NYH77926.1"/>
    </source>
</evidence>
<dbReference type="RefSeq" id="WP_179534481.1">
    <property type="nucleotide sequence ID" value="NZ_JACBYW010000002.1"/>
</dbReference>
<name>A0A852Z2R6_9ACTN</name>
<dbReference type="Gene3D" id="3.40.50.1010">
    <property type="entry name" value="5'-nuclease"/>
    <property type="match status" value="1"/>
</dbReference>
<evidence type="ECO:0000313" key="2">
    <source>
        <dbReference type="Proteomes" id="UP000548304"/>
    </source>
</evidence>
<keyword evidence="2" id="KW-1185">Reference proteome</keyword>